<comment type="caution">
    <text evidence="1">The sequence shown here is derived from an EMBL/GenBank/DDBJ whole genome shotgun (WGS) entry which is preliminary data.</text>
</comment>
<sequence>MAIYKVFQLDGPILERIRVLLQPSSDWGQALENSSYRLSRLELRLTPIHNCHWLYISTDSKSWNWS</sequence>
<organism evidence="1 2">
    <name type="scientific">Daphnia magna</name>
    <dbReference type="NCBI Taxonomy" id="35525"/>
    <lineage>
        <taxon>Eukaryota</taxon>
        <taxon>Metazoa</taxon>
        <taxon>Ecdysozoa</taxon>
        <taxon>Arthropoda</taxon>
        <taxon>Crustacea</taxon>
        <taxon>Branchiopoda</taxon>
        <taxon>Diplostraca</taxon>
        <taxon>Cladocera</taxon>
        <taxon>Anomopoda</taxon>
        <taxon>Daphniidae</taxon>
        <taxon>Daphnia</taxon>
    </lineage>
</organism>
<dbReference type="EMBL" id="JAOYFB010000003">
    <property type="protein sequence ID" value="KAK4010400.1"/>
    <property type="molecule type" value="Genomic_DNA"/>
</dbReference>
<accession>A0ABQ9ZBW2</accession>
<evidence type="ECO:0000313" key="1">
    <source>
        <dbReference type="EMBL" id="KAK4010400.1"/>
    </source>
</evidence>
<keyword evidence="2" id="KW-1185">Reference proteome</keyword>
<dbReference type="Proteomes" id="UP001234178">
    <property type="component" value="Unassembled WGS sequence"/>
</dbReference>
<gene>
    <name evidence="1" type="ORF">OUZ56_019543</name>
</gene>
<proteinExistence type="predicted"/>
<name>A0ABQ9ZBW2_9CRUS</name>
<reference evidence="1 2" key="1">
    <citation type="journal article" date="2023" name="Nucleic Acids Res.">
        <title>The hologenome of Daphnia magna reveals possible DNA methylation and microbiome-mediated evolution of the host genome.</title>
        <authorList>
            <person name="Chaturvedi A."/>
            <person name="Li X."/>
            <person name="Dhandapani V."/>
            <person name="Marshall H."/>
            <person name="Kissane S."/>
            <person name="Cuenca-Cambronero M."/>
            <person name="Asole G."/>
            <person name="Calvet F."/>
            <person name="Ruiz-Romero M."/>
            <person name="Marangio P."/>
            <person name="Guigo R."/>
            <person name="Rago D."/>
            <person name="Mirbahai L."/>
            <person name="Eastwood N."/>
            <person name="Colbourne J.K."/>
            <person name="Zhou J."/>
            <person name="Mallon E."/>
            <person name="Orsini L."/>
        </authorList>
    </citation>
    <scope>NUCLEOTIDE SEQUENCE [LARGE SCALE GENOMIC DNA]</scope>
    <source>
        <strain evidence="1">LRV0_1</strain>
    </source>
</reference>
<evidence type="ECO:0000313" key="2">
    <source>
        <dbReference type="Proteomes" id="UP001234178"/>
    </source>
</evidence>
<protein>
    <submittedName>
        <fullName evidence="1">Uncharacterized protein</fullName>
    </submittedName>
</protein>